<dbReference type="EMBL" id="QUAJ01000020">
    <property type="protein sequence ID" value="REI40420.1"/>
    <property type="molecule type" value="Genomic_DNA"/>
</dbReference>
<keyword evidence="1" id="KW-0812">Transmembrane</keyword>
<protein>
    <submittedName>
        <fullName evidence="2">Nitrate ABC transporter substrate-binding protein</fullName>
    </submittedName>
</protein>
<name>A0ABX9KFI2_9FUSO</name>
<keyword evidence="3" id="KW-1185">Reference proteome</keyword>
<keyword evidence="1" id="KW-0472">Membrane</keyword>
<reference evidence="2 3" key="1">
    <citation type="submission" date="2018-08" db="EMBL/GenBank/DDBJ databases">
        <title>Draft genome sequence of Psychrilyobacter sp. strain SD5 isolated from Black Sea water.</title>
        <authorList>
            <person name="Yadav S."/>
            <person name="Villanueva L."/>
            <person name="Damste J.S.S."/>
        </authorList>
    </citation>
    <scope>NUCLEOTIDE SEQUENCE [LARGE SCALE GENOMIC DNA]</scope>
    <source>
        <strain evidence="2 3">SD5</strain>
    </source>
</reference>
<proteinExistence type="predicted"/>
<gene>
    <name evidence="2" type="ORF">DYH56_11205</name>
</gene>
<evidence type="ECO:0000256" key="1">
    <source>
        <dbReference type="SAM" id="Phobius"/>
    </source>
</evidence>
<sequence>MVEAQAYMQTERLIALMMLAAVVGYTIDRGLLQINKHLTSWREI</sequence>
<evidence type="ECO:0000313" key="3">
    <source>
        <dbReference type="Proteomes" id="UP000263486"/>
    </source>
</evidence>
<accession>A0ABX9KFI2</accession>
<feature type="transmembrane region" description="Helical" evidence="1">
    <location>
        <begin position="12"/>
        <end position="32"/>
    </location>
</feature>
<dbReference type="Proteomes" id="UP000263486">
    <property type="component" value="Unassembled WGS sequence"/>
</dbReference>
<keyword evidence="1" id="KW-1133">Transmembrane helix</keyword>
<comment type="caution">
    <text evidence="2">The sequence shown here is derived from an EMBL/GenBank/DDBJ whole genome shotgun (WGS) entry which is preliminary data.</text>
</comment>
<evidence type="ECO:0000313" key="2">
    <source>
        <dbReference type="EMBL" id="REI40420.1"/>
    </source>
</evidence>
<organism evidence="2 3">
    <name type="scientific">Psychrilyobacter piezotolerans</name>
    <dbReference type="NCBI Taxonomy" id="2293438"/>
    <lineage>
        <taxon>Bacteria</taxon>
        <taxon>Fusobacteriati</taxon>
        <taxon>Fusobacteriota</taxon>
        <taxon>Fusobacteriia</taxon>
        <taxon>Fusobacteriales</taxon>
        <taxon>Fusobacteriaceae</taxon>
        <taxon>Psychrilyobacter</taxon>
    </lineage>
</organism>